<dbReference type="CDD" id="cd05251">
    <property type="entry name" value="NmrA_like_SDR_a"/>
    <property type="match status" value="1"/>
</dbReference>
<comment type="similarity">
    <text evidence="1">Belongs to the NmrA-type oxidoreductase family.</text>
</comment>
<name>A0ABR4CJK3_9HELO</name>
<organism evidence="4 5">
    <name type="scientific">Oculimacula yallundae</name>
    <dbReference type="NCBI Taxonomy" id="86028"/>
    <lineage>
        <taxon>Eukaryota</taxon>
        <taxon>Fungi</taxon>
        <taxon>Dikarya</taxon>
        <taxon>Ascomycota</taxon>
        <taxon>Pezizomycotina</taxon>
        <taxon>Leotiomycetes</taxon>
        <taxon>Helotiales</taxon>
        <taxon>Ploettnerulaceae</taxon>
        <taxon>Oculimacula</taxon>
    </lineage>
</organism>
<sequence length="321" mass="35479">MSTEKKIIAVIGATGIQGGSIVKTLLADSKMSSEWAIRGITRDASKDICKNLASQGVEIITWQANLDSKDSLLAAFEGVYAIFAVTNYFETLVQEIEVQQGMNLADAALESGVQHFIWSSLPNVTELTNGALKNVYHFDSKAKVEAYIRTTALPATYLMPGFYMNNLPGQVFKQSPPDNAWTLGLPVPSTAPVPLFAAIEDTGKFVKAILNHRDETLGKRVLAATKYYTLDEMITTFKEVFPEAGETAGFYKTPHEEYLAWFTDAGLPDYVALELLEMIMLLDEGGYFGGDSLEWSHSLLDEPLTTWEEYIKSSEIFANLK</sequence>
<dbReference type="Pfam" id="PF05368">
    <property type="entry name" value="NmrA"/>
    <property type="match status" value="1"/>
</dbReference>
<evidence type="ECO:0000256" key="1">
    <source>
        <dbReference type="ARBA" id="ARBA00006328"/>
    </source>
</evidence>
<dbReference type="PANTHER" id="PTHR42748:SF31">
    <property type="entry name" value="NMRA-LIKE DOMAIN-CONTAINING PROTEIN-RELATED"/>
    <property type="match status" value="1"/>
</dbReference>
<evidence type="ECO:0000313" key="4">
    <source>
        <dbReference type="EMBL" id="KAL2070147.1"/>
    </source>
</evidence>
<dbReference type="Gene3D" id="3.90.25.10">
    <property type="entry name" value="UDP-galactose 4-epimerase, domain 1"/>
    <property type="match status" value="1"/>
</dbReference>
<accession>A0ABR4CJK3</accession>
<keyword evidence="2" id="KW-0521">NADP</keyword>
<reference evidence="4 5" key="1">
    <citation type="journal article" date="2024" name="Commun. Biol.">
        <title>Comparative genomic analysis of thermophilic fungi reveals convergent evolutionary adaptations and gene losses.</title>
        <authorList>
            <person name="Steindorff A.S."/>
            <person name="Aguilar-Pontes M.V."/>
            <person name="Robinson A.J."/>
            <person name="Andreopoulos B."/>
            <person name="LaButti K."/>
            <person name="Kuo A."/>
            <person name="Mondo S."/>
            <person name="Riley R."/>
            <person name="Otillar R."/>
            <person name="Haridas S."/>
            <person name="Lipzen A."/>
            <person name="Grimwood J."/>
            <person name="Schmutz J."/>
            <person name="Clum A."/>
            <person name="Reid I.D."/>
            <person name="Moisan M.C."/>
            <person name="Butler G."/>
            <person name="Nguyen T.T.M."/>
            <person name="Dewar K."/>
            <person name="Conant G."/>
            <person name="Drula E."/>
            <person name="Henrissat B."/>
            <person name="Hansel C."/>
            <person name="Singer S."/>
            <person name="Hutchinson M.I."/>
            <person name="de Vries R.P."/>
            <person name="Natvig D.O."/>
            <person name="Powell A.J."/>
            <person name="Tsang A."/>
            <person name="Grigoriev I.V."/>
        </authorList>
    </citation>
    <scope>NUCLEOTIDE SEQUENCE [LARGE SCALE GENOMIC DNA]</scope>
    <source>
        <strain evidence="4 5">CBS 494.80</strain>
    </source>
</reference>
<evidence type="ECO:0000259" key="3">
    <source>
        <dbReference type="Pfam" id="PF05368"/>
    </source>
</evidence>
<feature type="domain" description="NmrA-like" evidence="3">
    <location>
        <begin position="4"/>
        <end position="311"/>
    </location>
</feature>
<protein>
    <recommendedName>
        <fullName evidence="3">NmrA-like domain-containing protein</fullName>
    </recommendedName>
</protein>
<dbReference type="EMBL" id="JAZHXI010000006">
    <property type="protein sequence ID" value="KAL2070147.1"/>
    <property type="molecule type" value="Genomic_DNA"/>
</dbReference>
<evidence type="ECO:0000313" key="5">
    <source>
        <dbReference type="Proteomes" id="UP001595075"/>
    </source>
</evidence>
<dbReference type="InterPro" id="IPR036291">
    <property type="entry name" value="NAD(P)-bd_dom_sf"/>
</dbReference>
<dbReference type="SUPFAM" id="SSF51735">
    <property type="entry name" value="NAD(P)-binding Rossmann-fold domains"/>
    <property type="match status" value="1"/>
</dbReference>
<keyword evidence="5" id="KW-1185">Reference proteome</keyword>
<proteinExistence type="inferred from homology"/>
<dbReference type="InterPro" id="IPR008030">
    <property type="entry name" value="NmrA-like"/>
</dbReference>
<comment type="caution">
    <text evidence="4">The sequence shown here is derived from an EMBL/GenBank/DDBJ whole genome shotgun (WGS) entry which is preliminary data.</text>
</comment>
<dbReference type="Proteomes" id="UP001595075">
    <property type="component" value="Unassembled WGS sequence"/>
</dbReference>
<dbReference type="Gene3D" id="3.40.50.720">
    <property type="entry name" value="NAD(P)-binding Rossmann-like Domain"/>
    <property type="match status" value="1"/>
</dbReference>
<dbReference type="InterPro" id="IPR051164">
    <property type="entry name" value="NmrA-like_oxidored"/>
</dbReference>
<gene>
    <name evidence="4" type="ORF">VTL71DRAFT_13173</name>
</gene>
<dbReference type="PANTHER" id="PTHR42748">
    <property type="entry name" value="NITROGEN METABOLITE REPRESSION PROTEIN NMRA FAMILY MEMBER"/>
    <property type="match status" value="1"/>
</dbReference>
<evidence type="ECO:0000256" key="2">
    <source>
        <dbReference type="ARBA" id="ARBA00022857"/>
    </source>
</evidence>